<sequence length="52" mass="6447">MKKQLRDFFYALLNAPNYPLYLEHFKKHHPNKEPLSKKEFYLEHINKKNIKC</sequence>
<dbReference type="Pfam" id="PF04328">
    <property type="entry name" value="Sel_put"/>
    <property type="match status" value="1"/>
</dbReference>
<dbReference type="Proteomes" id="UP000786183">
    <property type="component" value="Unassembled WGS sequence"/>
</dbReference>
<dbReference type="RefSeq" id="WP_172232032.1">
    <property type="nucleotide sequence ID" value="NZ_CP035946.1"/>
</dbReference>
<dbReference type="EMBL" id="JACGBB010000013">
    <property type="protein sequence ID" value="MBZ7987705.1"/>
    <property type="molecule type" value="Genomic_DNA"/>
</dbReference>
<accession>A0ABS7WSF9</accession>
<gene>
    <name evidence="1" type="ORF">AVCANL283_06275</name>
</gene>
<evidence type="ECO:0000313" key="1">
    <source>
        <dbReference type="EMBL" id="MBZ7987705.1"/>
    </source>
</evidence>
<protein>
    <submittedName>
        <fullName evidence="1">YbdD/YjiX family protein</fullName>
    </submittedName>
</protein>
<dbReference type="InterPro" id="IPR007423">
    <property type="entry name" value="Sel_put"/>
</dbReference>
<comment type="caution">
    <text evidence="1">The sequence shown here is derived from an EMBL/GenBank/DDBJ whole genome shotgun (WGS) entry which is preliminary data.</text>
</comment>
<keyword evidence="2" id="KW-1185">Reference proteome</keyword>
<proteinExistence type="predicted"/>
<evidence type="ECO:0000313" key="2">
    <source>
        <dbReference type="Proteomes" id="UP000786183"/>
    </source>
</evidence>
<reference evidence="1 2" key="1">
    <citation type="submission" date="2020-07" db="EMBL/GenBank/DDBJ databases">
        <title>Transfer of Campylobacter canadensis to the novel genus Avispirillum gen. nov., that also includes two novel species recovered from migratory waterfowl: Avispirillum anseris sp. nov. and Avispirillum brantae sp. nov.</title>
        <authorList>
            <person name="Miller W.G."/>
            <person name="Chapman M.H."/>
            <person name="Yee E."/>
            <person name="Inglis G.D."/>
        </authorList>
    </citation>
    <scope>NUCLEOTIDE SEQUENCE [LARGE SCALE GENOMIC DNA]</scope>
    <source>
        <strain evidence="1 2">L283</strain>
    </source>
</reference>
<name>A0ABS7WSF9_9BACT</name>
<organism evidence="1 2">
    <name type="scientific">Campylobacter canadensis</name>
    <dbReference type="NCBI Taxonomy" id="449520"/>
    <lineage>
        <taxon>Bacteria</taxon>
        <taxon>Pseudomonadati</taxon>
        <taxon>Campylobacterota</taxon>
        <taxon>Epsilonproteobacteria</taxon>
        <taxon>Campylobacterales</taxon>
        <taxon>Campylobacteraceae</taxon>
        <taxon>Campylobacter</taxon>
    </lineage>
</organism>